<dbReference type="OMA" id="REDCSAH"/>
<proteinExistence type="predicted"/>
<organism evidence="4 5">
    <name type="scientific">Pycnoporus cinnabarinus</name>
    <name type="common">Cinnabar-red polypore</name>
    <name type="synonym">Trametes cinnabarina</name>
    <dbReference type="NCBI Taxonomy" id="5643"/>
    <lineage>
        <taxon>Eukaryota</taxon>
        <taxon>Fungi</taxon>
        <taxon>Dikarya</taxon>
        <taxon>Basidiomycota</taxon>
        <taxon>Agaricomycotina</taxon>
        <taxon>Agaricomycetes</taxon>
        <taxon>Polyporales</taxon>
        <taxon>Polyporaceae</taxon>
        <taxon>Trametes</taxon>
    </lineage>
</organism>
<sequence length="597" mass="64269">MSTLLIRYISPVQGFLNSGLGVLRTPSPYPQVTVSRRPTLAMKWTSLSLLPLLAPLALGAPSAPGWRFDLKAERSGIVALESIVVSPTLVLWFDRASDDPLQINNHSAWGALWNLETSTVRPLNVLTNSFCASGALLSNGSMASVGGDPRGFPGNPAINPGNQAIRIFEPCASPTGDGCTVFEDPQTLHLLEDRWYPSSIRIFDGSLLIVGGTHVNENFYNLHPANSFEFFPPKESTPRPSAFLERSLPANLFPRIFALPDGKVFMVANNQSIIYDIEANTERILPDIPNNVRVTNPIDGSAILLPLTPPDYIPEVLVCGGTSTDPLDPSLLSSQTPATTQCSRIRLDEEGIAKGWQVEHMLEPRTMPELVHIPNGQILIANGARTGFAAIKQVQDPIGNSNSDHAVLVPSIYTPDAPLGQRISNAGMPSSGIARVYHSSITLTPQGNFLIAGSNPNGNTTVGPGVKFPSEFRVQTLDPPFMFVERPKILNTPEKLAFNKTFTVPISVPSTLASPGAKVQVSLMDLGFSSHAFHSSARLVFMDATISRDRRSLTFTTPPNGRVFPPGPATVFLTIDGVTSEGAWVMMGSGNSPPTLE</sequence>
<name>A0A060SS83_PYCCI</name>
<evidence type="ECO:0000259" key="3">
    <source>
        <dbReference type="Pfam" id="PF09118"/>
    </source>
</evidence>
<dbReference type="Pfam" id="PF09118">
    <property type="entry name" value="GO-like_E_set"/>
    <property type="match status" value="1"/>
</dbReference>
<evidence type="ECO:0000259" key="2">
    <source>
        <dbReference type="Pfam" id="PF07250"/>
    </source>
</evidence>
<dbReference type="OrthoDB" id="2019572at2759"/>
<dbReference type="Gene3D" id="2.60.40.10">
    <property type="entry name" value="Immunoglobulins"/>
    <property type="match status" value="1"/>
</dbReference>
<evidence type="ECO:0000313" key="4">
    <source>
        <dbReference type="EMBL" id="CDO77235.1"/>
    </source>
</evidence>
<dbReference type="SUPFAM" id="SSF81296">
    <property type="entry name" value="E set domains"/>
    <property type="match status" value="1"/>
</dbReference>
<dbReference type="InterPro" id="IPR015202">
    <property type="entry name" value="GO-like_E_set"/>
</dbReference>
<dbReference type="InterPro" id="IPR009880">
    <property type="entry name" value="Glyoxal_oxidase_N"/>
</dbReference>
<dbReference type="PANTHER" id="PTHR32208">
    <property type="entry name" value="SECRETED PROTEIN-RELATED"/>
    <property type="match status" value="1"/>
</dbReference>
<dbReference type="InterPro" id="IPR011043">
    <property type="entry name" value="Gal_Oxase/kelch_b-propeller"/>
</dbReference>
<dbReference type="STRING" id="5643.A0A060SS83"/>
<comment type="caution">
    <text evidence="4">The sequence shown here is derived from an EMBL/GenBank/DDBJ whole genome shotgun (WGS) entry which is preliminary data.</text>
</comment>
<keyword evidence="1" id="KW-0732">Signal</keyword>
<reference evidence="4" key="1">
    <citation type="submission" date="2014-01" db="EMBL/GenBank/DDBJ databases">
        <title>The genome of the white-rot fungus Pycnoporus cinnabarinus: a basidiomycete model with a versatile arsenal for lignocellulosic biomass breakdown.</title>
        <authorList>
            <person name="Levasseur A."/>
            <person name="Lomascolo A."/>
            <person name="Ruiz-Duenas F.J."/>
            <person name="Uzan E."/>
            <person name="Piumi F."/>
            <person name="Kues U."/>
            <person name="Ram A.F.J."/>
            <person name="Murat C."/>
            <person name="Haon M."/>
            <person name="Benoit I."/>
            <person name="Arfi Y."/>
            <person name="Chevret D."/>
            <person name="Drula E."/>
            <person name="Kwon M.J."/>
            <person name="Gouret P."/>
            <person name="Lesage-Meessen L."/>
            <person name="Lombard V."/>
            <person name="Mariette J."/>
            <person name="Noirot C."/>
            <person name="Park J."/>
            <person name="Patyshakuliyeva A."/>
            <person name="Wieneger R.A.B."/>
            <person name="Wosten H.A.B."/>
            <person name="Martin F."/>
            <person name="Coutinho P.M."/>
            <person name="de Vries R."/>
            <person name="Martinez A.T."/>
            <person name="Klopp C."/>
            <person name="Pontarotti P."/>
            <person name="Henrissat B."/>
            <person name="Record E."/>
        </authorList>
    </citation>
    <scope>NUCLEOTIDE SEQUENCE [LARGE SCALE GENOMIC DNA]</scope>
    <source>
        <strain evidence="4">BRFM137</strain>
    </source>
</reference>
<dbReference type="CDD" id="cd02851">
    <property type="entry name" value="E_set_GO_C"/>
    <property type="match status" value="1"/>
</dbReference>
<evidence type="ECO:0000313" key="5">
    <source>
        <dbReference type="Proteomes" id="UP000029665"/>
    </source>
</evidence>
<protein>
    <submittedName>
        <fullName evidence="4">Glyoxal oxidase</fullName>
    </submittedName>
</protein>
<accession>A0A060SS83</accession>
<dbReference type="SUPFAM" id="SSF50965">
    <property type="entry name" value="Galactose oxidase, central domain"/>
    <property type="match status" value="1"/>
</dbReference>
<feature type="domain" description="Glyoxal oxidase N-terminal" evidence="2">
    <location>
        <begin position="106"/>
        <end position="481"/>
    </location>
</feature>
<dbReference type="EMBL" id="CCBP010000446">
    <property type="protein sequence ID" value="CDO77235.1"/>
    <property type="molecule type" value="Genomic_DNA"/>
</dbReference>
<dbReference type="AlphaFoldDB" id="A0A060SS83"/>
<dbReference type="PANTHER" id="PTHR32208:SF96">
    <property type="entry name" value="GLYOXAL OXIDASE"/>
    <property type="match status" value="1"/>
</dbReference>
<dbReference type="Proteomes" id="UP000029665">
    <property type="component" value="Unassembled WGS sequence"/>
</dbReference>
<dbReference type="HOGENOM" id="CLU_009630_2_1_1"/>
<dbReference type="Pfam" id="PF07250">
    <property type="entry name" value="Glyoxal_oxid_N"/>
    <property type="match status" value="1"/>
</dbReference>
<evidence type="ECO:0000256" key="1">
    <source>
        <dbReference type="ARBA" id="ARBA00022729"/>
    </source>
</evidence>
<dbReference type="InterPro" id="IPR014756">
    <property type="entry name" value="Ig_E-set"/>
</dbReference>
<dbReference type="InterPro" id="IPR037293">
    <property type="entry name" value="Gal_Oxidase_central_sf"/>
</dbReference>
<gene>
    <name evidence="4" type="ORF">BN946_scf184747.g48</name>
</gene>
<dbReference type="InterPro" id="IPR013783">
    <property type="entry name" value="Ig-like_fold"/>
</dbReference>
<keyword evidence="5" id="KW-1185">Reference proteome</keyword>
<feature type="domain" description="Galactose oxidase-like Early set" evidence="3">
    <location>
        <begin position="486"/>
        <end position="587"/>
    </location>
</feature>
<dbReference type="Gene3D" id="2.130.10.80">
    <property type="entry name" value="Galactose oxidase/kelch, beta-propeller"/>
    <property type="match status" value="1"/>
</dbReference>